<sequence>MEPRHELKSHDQRPSIYKDNECVISTKLLKSVILLTTVHFYNRTLSKSGNHLDNKVRVTVFPGSSAASQRKLVPPPPLTTESLSD</sequence>
<organism evidence="2 3">
    <name type="scientific">Synaphobranchus kaupii</name>
    <name type="common">Kaup's arrowtooth eel</name>
    <dbReference type="NCBI Taxonomy" id="118154"/>
    <lineage>
        <taxon>Eukaryota</taxon>
        <taxon>Metazoa</taxon>
        <taxon>Chordata</taxon>
        <taxon>Craniata</taxon>
        <taxon>Vertebrata</taxon>
        <taxon>Euteleostomi</taxon>
        <taxon>Actinopterygii</taxon>
        <taxon>Neopterygii</taxon>
        <taxon>Teleostei</taxon>
        <taxon>Anguilliformes</taxon>
        <taxon>Synaphobranchidae</taxon>
        <taxon>Synaphobranchus</taxon>
    </lineage>
</organism>
<protein>
    <submittedName>
        <fullName evidence="2">Uncharacterized protein</fullName>
    </submittedName>
</protein>
<reference evidence="2" key="1">
    <citation type="journal article" date="2023" name="Science">
        <title>Genome structures resolve the early diversification of teleost fishes.</title>
        <authorList>
            <person name="Parey E."/>
            <person name="Louis A."/>
            <person name="Montfort J."/>
            <person name="Bouchez O."/>
            <person name="Roques C."/>
            <person name="Iampietro C."/>
            <person name="Lluch J."/>
            <person name="Castinel A."/>
            <person name="Donnadieu C."/>
            <person name="Desvignes T."/>
            <person name="Floi Bucao C."/>
            <person name="Jouanno E."/>
            <person name="Wen M."/>
            <person name="Mejri S."/>
            <person name="Dirks R."/>
            <person name="Jansen H."/>
            <person name="Henkel C."/>
            <person name="Chen W.J."/>
            <person name="Zahm M."/>
            <person name="Cabau C."/>
            <person name="Klopp C."/>
            <person name="Thompson A.W."/>
            <person name="Robinson-Rechavi M."/>
            <person name="Braasch I."/>
            <person name="Lecointre G."/>
            <person name="Bobe J."/>
            <person name="Postlethwait J.H."/>
            <person name="Berthelot C."/>
            <person name="Roest Crollius H."/>
            <person name="Guiguen Y."/>
        </authorList>
    </citation>
    <scope>NUCLEOTIDE SEQUENCE</scope>
    <source>
        <strain evidence="2">WJC10195</strain>
    </source>
</reference>
<comment type="caution">
    <text evidence="2">The sequence shown here is derived from an EMBL/GenBank/DDBJ whole genome shotgun (WGS) entry which is preliminary data.</text>
</comment>
<dbReference type="EMBL" id="JAINUF010000001">
    <property type="protein sequence ID" value="KAJ8383043.1"/>
    <property type="molecule type" value="Genomic_DNA"/>
</dbReference>
<evidence type="ECO:0000313" key="3">
    <source>
        <dbReference type="Proteomes" id="UP001152622"/>
    </source>
</evidence>
<accession>A0A9Q1GGN2</accession>
<dbReference type="AlphaFoldDB" id="A0A9Q1GGN2"/>
<feature type="region of interest" description="Disordered" evidence="1">
    <location>
        <begin position="64"/>
        <end position="85"/>
    </location>
</feature>
<evidence type="ECO:0000313" key="2">
    <source>
        <dbReference type="EMBL" id="KAJ8383043.1"/>
    </source>
</evidence>
<name>A0A9Q1GGN2_SYNKA</name>
<dbReference type="Proteomes" id="UP001152622">
    <property type="component" value="Chromosome 1"/>
</dbReference>
<proteinExistence type="predicted"/>
<gene>
    <name evidence="2" type="ORF">SKAU_G00038210</name>
</gene>
<keyword evidence="3" id="KW-1185">Reference proteome</keyword>
<evidence type="ECO:0000256" key="1">
    <source>
        <dbReference type="SAM" id="MobiDB-lite"/>
    </source>
</evidence>